<evidence type="ECO:0000256" key="11">
    <source>
        <dbReference type="SAM" id="SignalP"/>
    </source>
</evidence>
<dbReference type="PROSITE" id="PS52035">
    <property type="entry name" value="PEPTIDASE_M14"/>
    <property type="match status" value="1"/>
</dbReference>
<dbReference type="InterPro" id="IPR050753">
    <property type="entry name" value="Peptidase_M14_domain"/>
</dbReference>
<dbReference type="AlphaFoldDB" id="A0A914WXU1"/>
<dbReference type="GO" id="GO:0030246">
    <property type="term" value="F:carbohydrate binding"/>
    <property type="evidence" value="ECO:0007669"/>
    <property type="project" value="InterPro"/>
</dbReference>
<feature type="signal peptide" evidence="11">
    <location>
        <begin position="1"/>
        <end position="22"/>
    </location>
</feature>
<evidence type="ECO:0000259" key="12">
    <source>
        <dbReference type="PROSITE" id="PS52035"/>
    </source>
</evidence>
<dbReference type="InterPro" id="IPR057247">
    <property type="entry name" value="CARBOXYPEPT_ZN_2"/>
</dbReference>
<sequence length="1222" mass="134875">MKRNWTFLCSLLLMGFLPTALPLDWNSAIVASPMEEEAGKKDMLHQIFGNLKDPATGKDEFHSYEDMKNIVGDFKDVTDEEIIHHNYANMTAWLKSLTLNYPNITKLYSIGKSVQGRDLWVLIVSDNPDRHEPGEPEFKYVGNMHGNEVVGRETLLYLAAVLCRNYGTNAYLTKLVDSTRIHVMTSMNPDGYELGYPGDRIGYQGRENAMNVDLNRNFPPRFPSHKESSGGTELQPETIAVMKWLTSYPFVLSVNFHGGSLVANYPYDDSNTGQDGIYSPSPDNAVFVKLAYAYARAHPTMWKTGRRCGLASNGDAFLNGITNGAGWYHLAGGMQDWNYVHTNCFEVTVEMGCFKFPYPSMLKQLWNEHKFSHLAFLEEVHKGVAGFILDEETGKGIANATIAVKDISKTVVSAADGDYWRLLVPGQYEITVSHPDYQPTMQTVRVTDGWATPLNYSLKARTKRTDVITASSTPLNSSTISNASLLPLFIDSMRNVINQCNIQLQSLQGTVHLDWPGRDMLTVYRVGNGSASSASNKVNMFIFAVDEHGEAVALRFLASLCEDLTIHHSGPAHAIINQAYIHVVTRMPIEDLSSGRYLEGPDSLVKWVKETRIDVALAIAHGPLKSLLFSATAAAPAGFDQKQFDQSIADAIDAGDSCNDRALKSPKLSVLMQAIAQAQTLQRRSAFELGVGIGCREQLAVEDIEKLADGLLDGVILTLIKLESSSAGATESATPQPPLPSFPIAPSNGGRVSEFSVVPSANPADHFTSVAAAKATDRGADLLLAKCPDIAEKLVSIVNLKELDGVVIGAKDRDVGGPWTLMLAIEEKTEAMLWQLANDLCDRRGEKDVAAVIGGSTLIIVPQIPYSQENCHDYGSIRPFEPIISALQQRYGQMSMVVFFATGGVKVRYMVPDDDDSKLQRNDVLALAQTYVTLHKSMEQTPGSSDICSDGDRNRPTLEELPRPWSAVEENAAVKWRPTVALLIQTACCYEERGVGHLFSENREPIYAVLKQRMQGIAGRVLTTANFSVSAPIAFQVNRAGAAKQKTTLSMPWYSYRDGRFFIPLPEGSYSLESASDGYSPANINFEVRRGETTRVDLSMPAHWLVFGLHRTLFAMLLAFVVVGLLMWCMWCFCNGKRGAAAGRPWEDGFERLPLDETSDSDDPEEKEIIGLNRSANRFFSHAAPRTNAMNGTKRRDFTEIRDISSGSEDELFQAVQIRKPV</sequence>
<evidence type="ECO:0000256" key="4">
    <source>
        <dbReference type="ARBA" id="ARBA00022670"/>
    </source>
</evidence>
<dbReference type="Proteomes" id="UP000887566">
    <property type="component" value="Unplaced"/>
</dbReference>
<feature type="domain" description="Peptidase M14" evidence="12">
    <location>
        <begin position="83"/>
        <end position="380"/>
    </location>
</feature>
<feature type="chain" id="PRO_5036722210" evidence="11">
    <location>
        <begin position="23"/>
        <end position="1222"/>
    </location>
</feature>
<dbReference type="GO" id="GO:0008270">
    <property type="term" value="F:zinc ion binding"/>
    <property type="evidence" value="ECO:0007669"/>
    <property type="project" value="InterPro"/>
</dbReference>
<keyword evidence="3" id="KW-0121">Carboxypeptidase</keyword>
<dbReference type="WBParaSite" id="PSAMB.scaffold550size47471.g6835.t1">
    <property type="protein sequence ID" value="PSAMB.scaffold550size47471.g6835.t1"/>
    <property type="gene ID" value="PSAMB.scaffold550size47471.g6835"/>
</dbReference>
<dbReference type="InterPro" id="IPR008969">
    <property type="entry name" value="CarboxyPept-like_regulatory"/>
</dbReference>
<dbReference type="PANTHER" id="PTHR11532">
    <property type="entry name" value="PROTEASE M14 CARBOXYPEPTIDASE"/>
    <property type="match status" value="1"/>
</dbReference>
<dbReference type="GO" id="GO:0005615">
    <property type="term" value="C:extracellular space"/>
    <property type="evidence" value="ECO:0007669"/>
    <property type="project" value="TreeGrafter"/>
</dbReference>
<dbReference type="FunFam" id="2.60.40.1120:FF:000027">
    <property type="entry name" value="CarboxyPeptidase D family"/>
    <property type="match status" value="1"/>
</dbReference>
<dbReference type="GO" id="GO:0006518">
    <property type="term" value="P:peptide metabolic process"/>
    <property type="evidence" value="ECO:0007669"/>
    <property type="project" value="TreeGrafter"/>
</dbReference>
<evidence type="ECO:0000256" key="1">
    <source>
        <dbReference type="ARBA" id="ARBA00001947"/>
    </source>
</evidence>
<keyword evidence="5" id="KW-0479">Metal-binding</keyword>
<dbReference type="PROSITE" id="PS00132">
    <property type="entry name" value="CARBOXYPEPT_ZN_1"/>
    <property type="match status" value="1"/>
</dbReference>
<evidence type="ECO:0000256" key="10">
    <source>
        <dbReference type="SAM" id="Phobius"/>
    </source>
</evidence>
<evidence type="ECO:0000256" key="2">
    <source>
        <dbReference type="ARBA" id="ARBA00005988"/>
    </source>
</evidence>
<dbReference type="Pfam" id="PF13620">
    <property type="entry name" value="CarboxypepD_reg"/>
    <property type="match status" value="1"/>
</dbReference>
<keyword evidence="10" id="KW-1133">Transmembrane helix</keyword>
<dbReference type="PANTHER" id="PTHR11532:SF62">
    <property type="entry name" value="CARBOXYPEPTIDASE D"/>
    <property type="match status" value="1"/>
</dbReference>
<proteinExistence type="inferred from homology"/>
<dbReference type="SUPFAM" id="SSF49452">
    <property type="entry name" value="Starch-binding domain-like"/>
    <property type="match status" value="1"/>
</dbReference>
<dbReference type="GO" id="GO:0016485">
    <property type="term" value="P:protein processing"/>
    <property type="evidence" value="ECO:0007669"/>
    <property type="project" value="TreeGrafter"/>
</dbReference>
<dbReference type="SMART" id="SM00631">
    <property type="entry name" value="Zn_pept"/>
    <property type="match status" value="1"/>
</dbReference>
<keyword evidence="4" id="KW-0645">Protease</keyword>
<evidence type="ECO:0000256" key="8">
    <source>
        <dbReference type="ARBA" id="ARBA00023180"/>
    </source>
</evidence>
<dbReference type="CDD" id="cd03858">
    <property type="entry name" value="M14_CP_N-E_like"/>
    <property type="match status" value="1"/>
</dbReference>
<dbReference type="InterPro" id="IPR013784">
    <property type="entry name" value="Carb-bd-like_fold"/>
</dbReference>
<dbReference type="Gene3D" id="3.40.630.10">
    <property type="entry name" value="Zn peptidases"/>
    <property type="match status" value="1"/>
</dbReference>
<keyword evidence="7" id="KW-0862">Zinc</keyword>
<accession>A0A914WXU1</accession>
<keyword evidence="10" id="KW-0472">Membrane</keyword>
<dbReference type="SUPFAM" id="SSF53187">
    <property type="entry name" value="Zn-dependent exopeptidases"/>
    <property type="match status" value="1"/>
</dbReference>
<dbReference type="GO" id="GO:0004181">
    <property type="term" value="F:metallocarboxypeptidase activity"/>
    <property type="evidence" value="ECO:0007669"/>
    <property type="project" value="InterPro"/>
</dbReference>
<name>A0A914WXU1_9BILA</name>
<feature type="active site" description="Proton donor/acceptor" evidence="9">
    <location>
        <position position="350"/>
    </location>
</feature>
<dbReference type="InterPro" id="IPR057246">
    <property type="entry name" value="CARBOXYPEPT_ZN_1"/>
</dbReference>
<comment type="similarity">
    <text evidence="2 9">Belongs to the peptidase M14 family.</text>
</comment>
<evidence type="ECO:0000313" key="14">
    <source>
        <dbReference type="WBParaSite" id="PSAMB.scaffold550size47471.g6835.t1"/>
    </source>
</evidence>
<evidence type="ECO:0000256" key="5">
    <source>
        <dbReference type="ARBA" id="ARBA00022723"/>
    </source>
</evidence>
<dbReference type="Pfam" id="PF00246">
    <property type="entry name" value="Peptidase_M14"/>
    <property type="match status" value="1"/>
</dbReference>
<evidence type="ECO:0000256" key="6">
    <source>
        <dbReference type="ARBA" id="ARBA00022801"/>
    </source>
</evidence>
<protein>
    <submittedName>
        <fullName evidence="14">Peptidase M14 carboxypeptidase A domain-containing protein</fullName>
    </submittedName>
</protein>
<dbReference type="CDD" id="cd11308">
    <property type="entry name" value="Peptidase_M14NE-CP-C_like"/>
    <property type="match status" value="1"/>
</dbReference>
<evidence type="ECO:0000256" key="9">
    <source>
        <dbReference type="PROSITE-ProRule" id="PRU01379"/>
    </source>
</evidence>
<keyword evidence="6" id="KW-0378">Hydrolase</keyword>
<evidence type="ECO:0000313" key="13">
    <source>
        <dbReference type="Proteomes" id="UP000887566"/>
    </source>
</evidence>
<reference evidence="14" key="1">
    <citation type="submission" date="2022-11" db="UniProtKB">
        <authorList>
            <consortium name="WormBaseParasite"/>
        </authorList>
    </citation>
    <scope>IDENTIFICATION</scope>
</reference>
<feature type="transmembrane region" description="Helical" evidence="10">
    <location>
        <begin position="1113"/>
        <end position="1134"/>
    </location>
</feature>
<evidence type="ECO:0000256" key="3">
    <source>
        <dbReference type="ARBA" id="ARBA00022645"/>
    </source>
</evidence>
<keyword evidence="8" id="KW-0325">Glycoprotein</keyword>
<comment type="cofactor">
    <cofactor evidence="1">
        <name>Zn(2+)</name>
        <dbReference type="ChEBI" id="CHEBI:29105"/>
    </cofactor>
</comment>
<dbReference type="InterPro" id="IPR000834">
    <property type="entry name" value="Peptidase_M14"/>
</dbReference>
<dbReference type="PROSITE" id="PS00133">
    <property type="entry name" value="CARBOXYPEPT_ZN_2"/>
    <property type="match status" value="1"/>
</dbReference>
<dbReference type="PRINTS" id="PR00765">
    <property type="entry name" value="CRBOXYPTASEA"/>
</dbReference>
<dbReference type="FunFam" id="3.40.630.10:FF:000020">
    <property type="entry name" value="Carboxypeptidase D"/>
    <property type="match status" value="1"/>
</dbReference>
<keyword evidence="13" id="KW-1185">Reference proteome</keyword>
<keyword evidence="10" id="KW-0812">Transmembrane</keyword>
<evidence type="ECO:0000256" key="7">
    <source>
        <dbReference type="ARBA" id="ARBA00022833"/>
    </source>
</evidence>
<dbReference type="SUPFAM" id="SSF49464">
    <property type="entry name" value="Carboxypeptidase regulatory domain-like"/>
    <property type="match status" value="1"/>
</dbReference>
<dbReference type="Gene3D" id="2.60.40.1120">
    <property type="entry name" value="Carboxypeptidase-like, regulatory domain"/>
    <property type="match status" value="2"/>
</dbReference>
<keyword evidence="11" id="KW-0732">Signal</keyword>
<organism evidence="13 14">
    <name type="scientific">Plectus sambesii</name>
    <dbReference type="NCBI Taxonomy" id="2011161"/>
    <lineage>
        <taxon>Eukaryota</taxon>
        <taxon>Metazoa</taxon>
        <taxon>Ecdysozoa</taxon>
        <taxon>Nematoda</taxon>
        <taxon>Chromadorea</taxon>
        <taxon>Plectida</taxon>
        <taxon>Plectina</taxon>
        <taxon>Plectoidea</taxon>
        <taxon>Plectidae</taxon>
        <taxon>Plectus</taxon>
    </lineage>
</organism>